<organism evidence="1">
    <name type="scientific">Salix viminalis</name>
    <name type="common">Common osier</name>
    <name type="synonym">Basket willow</name>
    <dbReference type="NCBI Taxonomy" id="40686"/>
    <lineage>
        <taxon>Eukaryota</taxon>
        <taxon>Viridiplantae</taxon>
        <taxon>Streptophyta</taxon>
        <taxon>Embryophyta</taxon>
        <taxon>Tracheophyta</taxon>
        <taxon>Spermatophyta</taxon>
        <taxon>Magnoliopsida</taxon>
        <taxon>eudicotyledons</taxon>
        <taxon>Gunneridae</taxon>
        <taxon>Pentapetalae</taxon>
        <taxon>rosids</taxon>
        <taxon>fabids</taxon>
        <taxon>Malpighiales</taxon>
        <taxon>Salicaceae</taxon>
        <taxon>Saliceae</taxon>
        <taxon>Salix</taxon>
    </lineage>
</organism>
<proteinExistence type="predicted"/>
<gene>
    <name evidence="1" type="ORF">SVIM_LOCUS292332</name>
</gene>
<name>A0A6N2M8V7_SALVM</name>
<dbReference type="AlphaFoldDB" id="A0A6N2M8V7"/>
<reference evidence="1" key="1">
    <citation type="submission" date="2019-03" db="EMBL/GenBank/DDBJ databases">
        <authorList>
            <person name="Mank J."/>
            <person name="Almeida P."/>
        </authorList>
    </citation>
    <scope>NUCLEOTIDE SEQUENCE</scope>
    <source>
        <strain evidence="1">78183</strain>
    </source>
</reference>
<sequence>MGPLPFVSFSQIVDIEDTNTFHFNNVSILDNLATVAIHTTNSIFQFSSVDKQVDVEISFRKLHEDAGEDITINRLVVPNDVTSSWPPQGVETSCN</sequence>
<dbReference type="EMBL" id="CAADRP010001641">
    <property type="protein sequence ID" value="VFU46180.1"/>
    <property type="molecule type" value="Genomic_DNA"/>
</dbReference>
<accession>A0A6N2M8V7</accession>
<evidence type="ECO:0000313" key="1">
    <source>
        <dbReference type="EMBL" id="VFU46180.1"/>
    </source>
</evidence>
<protein>
    <submittedName>
        <fullName evidence="1">Uncharacterized protein</fullName>
    </submittedName>
</protein>